<dbReference type="PANTHER" id="PTHR42928:SF5">
    <property type="entry name" value="BLR1237 PROTEIN"/>
    <property type="match status" value="1"/>
</dbReference>
<dbReference type="AlphaFoldDB" id="F4LR71"/>
<dbReference type="HOGENOM" id="CLU_045683_1_1_9"/>
<evidence type="ECO:0000313" key="2">
    <source>
        <dbReference type="EMBL" id="CDI40938.1"/>
    </source>
</evidence>
<evidence type="ECO:0000313" key="3">
    <source>
        <dbReference type="Proteomes" id="UP000010802"/>
    </source>
</evidence>
<sequence length="334" mass="36018">MKKKYITGIVVFLLVAMFLVGCGNSNNNSNSKAQETNNEKVVTDFPKKNIELIVPFAAGGGTDAVARALANAAEKQLGQPVVIVNKTGGSGAVGMTEGANSKPDGYTVTMITREIVSLPLMGLASISADDFDLIANINQDPAMILVKSDSKYNSAKDLLDDAKKNPGQIKFASTAKPNFYVLALEIDQDVKFNHIPYNGAAEAIPAVLGGHVDFTITNPGEALSQIKAGQLRPLAVMADSRLENLPDVPTLKEEGIDVVSGTWRGLAVPKGTPKEVKDILSDAFKKACEDEQFVDFMEKSTLGIYYLDAEEFRTFIDNDTELLSKIVDELKKEQ</sequence>
<name>F4LR71_TEPAE</name>
<keyword evidence="3" id="KW-1185">Reference proteome</keyword>
<proteinExistence type="inferred from homology"/>
<dbReference type="Proteomes" id="UP000010802">
    <property type="component" value="Chromosome"/>
</dbReference>
<dbReference type="PROSITE" id="PS51257">
    <property type="entry name" value="PROKAR_LIPOPROTEIN"/>
    <property type="match status" value="1"/>
</dbReference>
<dbReference type="KEGG" id="tep:TepRe1_2101"/>
<dbReference type="Pfam" id="PF03401">
    <property type="entry name" value="TctC"/>
    <property type="match status" value="1"/>
</dbReference>
<dbReference type="eggNOG" id="COG3181">
    <property type="taxonomic scope" value="Bacteria"/>
</dbReference>
<dbReference type="InterPro" id="IPR042100">
    <property type="entry name" value="Bug_dom1"/>
</dbReference>
<dbReference type="Gene3D" id="3.40.190.10">
    <property type="entry name" value="Periplasmic binding protein-like II"/>
    <property type="match status" value="1"/>
</dbReference>
<dbReference type="CDD" id="cd07012">
    <property type="entry name" value="PBP2_Bug_TTT"/>
    <property type="match status" value="1"/>
</dbReference>
<comment type="similarity">
    <text evidence="1">Belongs to the UPF0065 (bug) family.</text>
</comment>
<dbReference type="KEGG" id="tae:TepiRe1_2261"/>
<dbReference type="InterPro" id="IPR005064">
    <property type="entry name" value="BUG"/>
</dbReference>
<accession>F4LR71</accession>
<dbReference type="SUPFAM" id="SSF53850">
    <property type="entry name" value="Periplasmic binding protein-like II"/>
    <property type="match status" value="1"/>
</dbReference>
<reference evidence="3" key="1">
    <citation type="journal article" date="2013" name="Genome Announc.">
        <title>First genome sequence of a syntrophic acetate-oxidizing bacterium, Tepidanaerobacter acetatoxydans strain Re1.</title>
        <authorList>
            <person name="Manzoor S."/>
            <person name="Bongcam-Rudloff E."/>
            <person name="Schnurer A."/>
            <person name="Muller B."/>
        </authorList>
    </citation>
    <scope>NUCLEOTIDE SEQUENCE [LARGE SCALE GENOMIC DNA]</scope>
    <source>
        <strain evidence="3">Re1</strain>
    </source>
</reference>
<organism evidence="2 3">
    <name type="scientific">Tepidanaerobacter acetatoxydans (strain DSM 21804 / JCM 16047 / Re1)</name>
    <dbReference type="NCBI Taxonomy" id="1209989"/>
    <lineage>
        <taxon>Bacteria</taxon>
        <taxon>Bacillati</taxon>
        <taxon>Bacillota</taxon>
        <taxon>Clostridia</taxon>
        <taxon>Thermosediminibacterales</taxon>
        <taxon>Tepidanaerobacteraceae</taxon>
        <taxon>Tepidanaerobacter</taxon>
    </lineage>
</organism>
<dbReference type="STRING" id="1209989.TepRe1_2101"/>
<dbReference type="PANTHER" id="PTHR42928">
    <property type="entry name" value="TRICARBOXYLATE-BINDING PROTEIN"/>
    <property type="match status" value="1"/>
</dbReference>
<evidence type="ECO:0000256" key="1">
    <source>
        <dbReference type="ARBA" id="ARBA00006987"/>
    </source>
</evidence>
<dbReference type="PIRSF" id="PIRSF017082">
    <property type="entry name" value="YflP"/>
    <property type="match status" value="1"/>
</dbReference>
<protein>
    <submittedName>
        <fullName evidence="2">Uncharacterized protein</fullName>
    </submittedName>
</protein>
<dbReference type="RefSeq" id="WP_013779144.1">
    <property type="nucleotide sequence ID" value="NC_015519.1"/>
</dbReference>
<dbReference type="EMBL" id="HF563609">
    <property type="protein sequence ID" value="CDI40938.1"/>
    <property type="molecule type" value="Genomic_DNA"/>
</dbReference>
<dbReference type="Gene3D" id="3.40.190.150">
    <property type="entry name" value="Bordetella uptake gene, domain 1"/>
    <property type="match status" value="1"/>
</dbReference>
<gene>
    <name evidence="2" type="ordered locus">TEPIRE1_2261</name>
</gene>